<dbReference type="Proteomes" id="UP001165065">
    <property type="component" value="Unassembled WGS sequence"/>
</dbReference>
<gene>
    <name evidence="1" type="ORF">TrCOL_g467</name>
</gene>
<evidence type="ECO:0000313" key="2">
    <source>
        <dbReference type="Proteomes" id="UP001165065"/>
    </source>
</evidence>
<dbReference type="AlphaFoldDB" id="A0A9W7LF06"/>
<evidence type="ECO:0000313" key="1">
    <source>
        <dbReference type="EMBL" id="GMI48610.1"/>
    </source>
</evidence>
<comment type="caution">
    <text evidence="1">The sequence shown here is derived from an EMBL/GenBank/DDBJ whole genome shotgun (WGS) entry which is preliminary data.</text>
</comment>
<organism evidence="1 2">
    <name type="scientific">Triparma columacea</name>
    <dbReference type="NCBI Taxonomy" id="722753"/>
    <lineage>
        <taxon>Eukaryota</taxon>
        <taxon>Sar</taxon>
        <taxon>Stramenopiles</taxon>
        <taxon>Ochrophyta</taxon>
        <taxon>Bolidophyceae</taxon>
        <taxon>Parmales</taxon>
        <taxon>Triparmaceae</taxon>
        <taxon>Triparma</taxon>
    </lineage>
</organism>
<name>A0A9W7LF06_9STRA</name>
<sequence>MKSLTAVLVISIISHTTSLSFLPPKLPNNFKPTTPHRNLPLSSALAFPLAISLFFSTANPLPSLATADCQKDCLKNCSLLAPNDKSGYCESNCNDYCAQPDRNDGLSGSVSSTGGEVGIMGGSLPGSGTVVKGQDKPPEVKLPFLDFNSDKGKKLIGY</sequence>
<proteinExistence type="predicted"/>
<protein>
    <submittedName>
        <fullName evidence="1">Uncharacterized protein</fullName>
    </submittedName>
</protein>
<accession>A0A9W7LF06</accession>
<reference evidence="2" key="1">
    <citation type="journal article" date="2023" name="Commun. Biol.">
        <title>Genome analysis of Parmales, the sister group of diatoms, reveals the evolutionary specialization of diatoms from phago-mixotrophs to photoautotrophs.</title>
        <authorList>
            <person name="Ban H."/>
            <person name="Sato S."/>
            <person name="Yoshikawa S."/>
            <person name="Yamada K."/>
            <person name="Nakamura Y."/>
            <person name="Ichinomiya M."/>
            <person name="Sato N."/>
            <person name="Blanc-Mathieu R."/>
            <person name="Endo H."/>
            <person name="Kuwata A."/>
            <person name="Ogata H."/>
        </authorList>
    </citation>
    <scope>NUCLEOTIDE SEQUENCE [LARGE SCALE GENOMIC DNA]</scope>
</reference>
<keyword evidence="2" id="KW-1185">Reference proteome</keyword>
<dbReference type="OrthoDB" id="204729at2759"/>
<dbReference type="EMBL" id="BRYA01000410">
    <property type="protein sequence ID" value="GMI48610.1"/>
    <property type="molecule type" value="Genomic_DNA"/>
</dbReference>